<name>A0ABW0LFF8_9BACI</name>
<dbReference type="SUPFAM" id="SSF55545">
    <property type="entry name" value="beta-N-acetylhexosaminidase-like domain"/>
    <property type="match status" value="1"/>
</dbReference>
<dbReference type="PRINTS" id="PR00738">
    <property type="entry name" value="GLHYDRLASE20"/>
</dbReference>
<feature type="domain" description="Beta-hexosaminidase bacterial type N-terminal" evidence="7">
    <location>
        <begin position="6"/>
        <end position="122"/>
    </location>
</feature>
<dbReference type="Gene3D" id="3.20.20.80">
    <property type="entry name" value="Glycosidases"/>
    <property type="match status" value="1"/>
</dbReference>
<proteinExistence type="inferred from homology"/>
<keyword evidence="5" id="KW-0326">Glycosidase</keyword>
<evidence type="ECO:0000256" key="4">
    <source>
        <dbReference type="ARBA" id="ARBA00022801"/>
    </source>
</evidence>
<dbReference type="PANTHER" id="PTHR22600:SF57">
    <property type="entry name" value="BETA-N-ACETYLHEXOSAMINIDASE"/>
    <property type="match status" value="1"/>
</dbReference>
<dbReference type="SUPFAM" id="SSF51445">
    <property type="entry name" value="(Trans)glycosidases"/>
    <property type="match status" value="1"/>
</dbReference>
<dbReference type="EC" id="3.2.1.52" evidence="3"/>
<protein>
    <recommendedName>
        <fullName evidence="3">beta-N-acetylhexosaminidase</fullName>
        <ecNumber evidence="3">3.2.1.52</ecNumber>
    </recommendedName>
</protein>
<dbReference type="Pfam" id="PF00728">
    <property type="entry name" value="Glyco_hydro_20"/>
    <property type="match status" value="1"/>
</dbReference>
<evidence type="ECO:0000259" key="7">
    <source>
        <dbReference type="Pfam" id="PF02838"/>
    </source>
</evidence>
<evidence type="ECO:0000313" key="8">
    <source>
        <dbReference type="EMBL" id="MFC5464534.1"/>
    </source>
</evidence>
<dbReference type="Proteomes" id="UP001596147">
    <property type="component" value="Unassembled WGS sequence"/>
</dbReference>
<evidence type="ECO:0000313" key="9">
    <source>
        <dbReference type="Proteomes" id="UP001596147"/>
    </source>
</evidence>
<gene>
    <name evidence="8" type="ORF">ACFPM4_07200</name>
</gene>
<organism evidence="8 9">
    <name type="scientific">Lederbergia graminis</name>
    <dbReference type="NCBI Taxonomy" id="735518"/>
    <lineage>
        <taxon>Bacteria</taxon>
        <taxon>Bacillati</taxon>
        <taxon>Bacillota</taxon>
        <taxon>Bacilli</taxon>
        <taxon>Bacillales</taxon>
        <taxon>Bacillaceae</taxon>
        <taxon>Lederbergia</taxon>
    </lineage>
</organism>
<keyword evidence="9" id="KW-1185">Reference proteome</keyword>
<evidence type="ECO:0000259" key="6">
    <source>
        <dbReference type="Pfam" id="PF00728"/>
    </source>
</evidence>
<evidence type="ECO:0000256" key="1">
    <source>
        <dbReference type="ARBA" id="ARBA00001231"/>
    </source>
</evidence>
<dbReference type="InterPro" id="IPR015882">
    <property type="entry name" value="HEX_bac_N"/>
</dbReference>
<comment type="caution">
    <text evidence="8">The sequence shown here is derived from an EMBL/GenBank/DDBJ whole genome shotgun (WGS) entry which is preliminary data.</text>
</comment>
<comment type="catalytic activity">
    <reaction evidence="1">
        <text>Hydrolysis of terminal non-reducing N-acetyl-D-hexosamine residues in N-acetyl-beta-D-hexosaminides.</text>
        <dbReference type="EC" id="3.2.1.52"/>
    </reaction>
</comment>
<dbReference type="Pfam" id="PF02838">
    <property type="entry name" value="Glyco_hydro_20b"/>
    <property type="match status" value="1"/>
</dbReference>
<evidence type="ECO:0000256" key="3">
    <source>
        <dbReference type="ARBA" id="ARBA00012663"/>
    </source>
</evidence>
<reference evidence="9" key="1">
    <citation type="journal article" date="2019" name="Int. J. Syst. Evol. Microbiol.">
        <title>The Global Catalogue of Microorganisms (GCM) 10K type strain sequencing project: providing services to taxonomists for standard genome sequencing and annotation.</title>
        <authorList>
            <consortium name="The Broad Institute Genomics Platform"/>
            <consortium name="The Broad Institute Genome Sequencing Center for Infectious Disease"/>
            <person name="Wu L."/>
            <person name="Ma J."/>
        </authorList>
    </citation>
    <scope>NUCLEOTIDE SEQUENCE [LARGE SCALE GENOMIC DNA]</scope>
    <source>
        <strain evidence="9">CGMCC 1.12237</strain>
    </source>
</reference>
<accession>A0ABW0LFF8</accession>
<comment type="similarity">
    <text evidence="2">Belongs to the glycosyl hydrolase 20 family.</text>
</comment>
<dbReference type="InterPro" id="IPR017853">
    <property type="entry name" value="GH"/>
</dbReference>
<feature type="domain" description="Glycoside hydrolase family 20 catalytic" evidence="6">
    <location>
        <begin position="125"/>
        <end position="388"/>
    </location>
</feature>
<evidence type="ECO:0000256" key="5">
    <source>
        <dbReference type="ARBA" id="ARBA00023295"/>
    </source>
</evidence>
<evidence type="ECO:0000256" key="2">
    <source>
        <dbReference type="ARBA" id="ARBA00006285"/>
    </source>
</evidence>
<dbReference type="RefSeq" id="WP_382349510.1">
    <property type="nucleotide sequence ID" value="NZ_JBHSMC010000009.1"/>
</dbReference>
<dbReference type="Gene3D" id="3.30.379.10">
    <property type="entry name" value="Chitobiase/beta-hexosaminidase domain 2-like"/>
    <property type="match status" value="1"/>
</dbReference>
<keyword evidence="4" id="KW-0378">Hydrolase</keyword>
<dbReference type="PANTHER" id="PTHR22600">
    <property type="entry name" value="BETA-HEXOSAMINIDASE"/>
    <property type="match status" value="1"/>
</dbReference>
<dbReference type="EMBL" id="JBHSMC010000009">
    <property type="protein sequence ID" value="MFC5464534.1"/>
    <property type="molecule type" value="Genomic_DNA"/>
</dbReference>
<dbReference type="InterPro" id="IPR025705">
    <property type="entry name" value="Beta_hexosaminidase_sua/sub"/>
</dbReference>
<dbReference type="InterPro" id="IPR015883">
    <property type="entry name" value="Glyco_hydro_20_cat"/>
</dbReference>
<dbReference type="InterPro" id="IPR029018">
    <property type="entry name" value="Hex-like_dom2"/>
</dbReference>
<sequence length="632" mass="73172">MSDLLIVPRPQICEFSGGHITINSSWEITCTDYRVSQVGIELQELLLAQLHIQVPLYKTGNSQINLALNESLQEQEYKLVVEEASIQIMGGSVLGVHYGFVTLKQIIMQSGSSLPILKIHDWPAFEVRGFMHDIGRLKIPKIETVYRMIDMLSDLKINQFQLYMEGYCFEYEQYKQNWPEATPITKEEMQAIDRYAKQKFIELVPNQNSFGHMEKWLNNDAFSYLSLYEESEGNRGSTLDPTNPASFHFVRNLFNELLPAFSSNKVNINFDEPFDLGRGKSKELSDEVGVGNVYVQFFEKLYQLLAKEHGKSVMLWGDVLMNHPEMLDRLPKDITLLDWGYDQKMKTFEKNGPVLQASGIDFYFCPGTSAWHSLAGKTDNMMNNIEDAVCAGKKYGAKGILNTDWGDVHGNWHYLPISYPGMVYGAQLSWNVENKGKADLVKYLDRFIFRDEQEQIGQLLLDIGNYFQLEGYDLHDATMTYNTLTNGLLSAEKDREIYLDNLWALREYFDIHFDQSVLNHYDFAGFRKLIADAKIRLEQSVLQCDDKEIVYMEIQNTIRFIEHAVTLKEMIKKDEQNPTRFEKMKSHLLEILSAHEPLWRYRNKGGNYEISIKTLQSLLTQYEDMIENEKQS</sequence>